<dbReference type="Gene3D" id="3.40.50.1820">
    <property type="entry name" value="alpha/beta hydrolase"/>
    <property type="match status" value="1"/>
</dbReference>
<organism evidence="3 4">
    <name type="scientific">Modicisalibacter tunisiensis</name>
    <dbReference type="NCBI Taxonomy" id="390637"/>
    <lineage>
        <taxon>Bacteria</taxon>
        <taxon>Pseudomonadati</taxon>
        <taxon>Pseudomonadota</taxon>
        <taxon>Gammaproteobacteria</taxon>
        <taxon>Oceanospirillales</taxon>
        <taxon>Halomonadaceae</taxon>
        <taxon>Modicisalibacter</taxon>
    </lineage>
</organism>
<proteinExistence type="predicted"/>
<dbReference type="SUPFAM" id="SSF53474">
    <property type="entry name" value="alpha/beta-Hydrolases"/>
    <property type="match status" value="1"/>
</dbReference>
<dbReference type="PANTHER" id="PTHR43798">
    <property type="entry name" value="MONOACYLGLYCEROL LIPASE"/>
    <property type="match status" value="1"/>
</dbReference>
<reference evidence="3 4" key="1">
    <citation type="submission" date="2021-05" db="EMBL/GenBank/DDBJ databases">
        <title>Petroleum and Energy Research Collection (APPE): ex situ preservation of microbial diversity associated with the oil industry and exploitation of its biotechnological potential.</title>
        <authorList>
            <person name="Paixao C.T.M."/>
            <person name="Gomes M.B."/>
            <person name="Oliveira V.M."/>
        </authorList>
    </citation>
    <scope>NUCLEOTIDE SEQUENCE [LARGE SCALE GENOMIC DNA]</scope>
    <source>
        <strain evidence="3 4">LIT2</strain>
    </source>
</reference>
<dbReference type="PANTHER" id="PTHR43798:SF31">
    <property type="entry name" value="AB HYDROLASE SUPERFAMILY PROTEIN YCLE"/>
    <property type="match status" value="1"/>
</dbReference>
<keyword evidence="4" id="KW-1185">Reference proteome</keyword>
<protein>
    <submittedName>
        <fullName evidence="3">Alpha/beta fold hydrolase</fullName>
    </submittedName>
</protein>
<dbReference type="InterPro" id="IPR050266">
    <property type="entry name" value="AB_hydrolase_sf"/>
</dbReference>
<feature type="domain" description="AB hydrolase-1" evidence="2">
    <location>
        <begin position="27"/>
        <end position="258"/>
    </location>
</feature>
<evidence type="ECO:0000313" key="3">
    <source>
        <dbReference type="EMBL" id="MBZ9567991.1"/>
    </source>
</evidence>
<keyword evidence="1 3" id="KW-0378">Hydrolase</keyword>
<accession>A0ABS7WZC7</accession>
<dbReference type="Pfam" id="PF00561">
    <property type="entry name" value="Abhydrolase_1"/>
    <property type="match status" value="1"/>
</dbReference>
<dbReference type="EMBL" id="JAGXFD010000001">
    <property type="protein sequence ID" value="MBZ9567991.1"/>
    <property type="molecule type" value="Genomic_DNA"/>
</dbReference>
<dbReference type="GO" id="GO:0016787">
    <property type="term" value="F:hydrolase activity"/>
    <property type="evidence" value="ECO:0007669"/>
    <property type="project" value="UniProtKB-KW"/>
</dbReference>
<dbReference type="InterPro" id="IPR000073">
    <property type="entry name" value="AB_hydrolase_1"/>
</dbReference>
<gene>
    <name evidence="3" type="ORF">KGQ91_09900</name>
</gene>
<dbReference type="InterPro" id="IPR000639">
    <property type="entry name" value="Epox_hydrolase-like"/>
</dbReference>
<evidence type="ECO:0000259" key="2">
    <source>
        <dbReference type="Pfam" id="PF00561"/>
    </source>
</evidence>
<dbReference type="Proteomes" id="UP001319883">
    <property type="component" value="Unassembled WGS sequence"/>
</dbReference>
<name>A0ABS7WZC7_9GAMM</name>
<dbReference type="PRINTS" id="PR00111">
    <property type="entry name" value="ABHYDROLASE"/>
</dbReference>
<dbReference type="RefSeq" id="WP_224420935.1">
    <property type="nucleotide sequence ID" value="NZ_JAGXFD010000001.1"/>
</dbReference>
<dbReference type="InterPro" id="IPR029058">
    <property type="entry name" value="AB_hydrolase_fold"/>
</dbReference>
<evidence type="ECO:0000256" key="1">
    <source>
        <dbReference type="ARBA" id="ARBA00022801"/>
    </source>
</evidence>
<comment type="caution">
    <text evidence="3">The sequence shown here is derived from an EMBL/GenBank/DDBJ whole genome shotgun (WGS) entry which is preliminary data.</text>
</comment>
<evidence type="ECO:0000313" key="4">
    <source>
        <dbReference type="Proteomes" id="UP001319883"/>
    </source>
</evidence>
<sequence length="275" mass="30656">MTNPEIGKSVVAAGIQTNYHDVGEGYPVILVHGSGPGVTAYANWRLNIPYLSQFYRVIAPDMVGFGYTEQPEGYEFSLDNWVQHIIGVMDALDIQKAHIVGNSFGGGLAIATALRYPERVGRLVLMGAAGTKFKLTEGLDAVWGYQPSIENMRKLLDLFAYDRSLVSDELAEVRYKASIRPGVQESFASMFPAPRQQWLDSLASSDEELKSLSNEALIIHGREDRVVPLSSSLHLAEVIDRAQLHVFGRCGHWTQIEHTDRFNRLVADFFNEINE</sequence>
<dbReference type="PRINTS" id="PR00412">
    <property type="entry name" value="EPOXHYDRLASE"/>
</dbReference>